<keyword evidence="11" id="KW-0479">Metal-binding</keyword>
<protein>
    <recommendedName>
        <fullName evidence="3 11">Shikimate kinase</fullName>
        <shortName evidence="11">SK</shortName>
        <ecNumber evidence="3 11">2.7.1.71</ecNumber>
    </recommendedName>
</protein>
<evidence type="ECO:0000256" key="3">
    <source>
        <dbReference type="ARBA" id="ARBA00012154"/>
    </source>
</evidence>
<name>A0ABW1VBU6_9MICO</name>
<dbReference type="InterPro" id="IPR000623">
    <property type="entry name" value="Shikimate_kinase/TSH1"/>
</dbReference>
<evidence type="ECO:0000313" key="12">
    <source>
        <dbReference type="EMBL" id="MFC6355439.1"/>
    </source>
</evidence>
<feature type="binding site" evidence="11">
    <location>
        <position position="122"/>
    </location>
    <ligand>
        <name>ATP</name>
        <dbReference type="ChEBI" id="CHEBI:30616"/>
    </ligand>
</feature>
<feature type="binding site" evidence="11">
    <location>
        <position position="144"/>
    </location>
    <ligand>
        <name>substrate</name>
    </ligand>
</feature>
<comment type="subunit">
    <text evidence="11">Monomer.</text>
</comment>
<comment type="caution">
    <text evidence="12">The sequence shown here is derived from an EMBL/GenBank/DDBJ whole genome shotgun (WGS) entry which is preliminary data.</text>
</comment>
<dbReference type="HAMAP" id="MF_00109">
    <property type="entry name" value="Shikimate_kinase"/>
    <property type="match status" value="1"/>
</dbReference>
<evidence type="ECO:0000256" key="9">
    <source>
        <dbReference type="ARBA" id="ARBA00023141"/>
    </source>
</evidence>
<dbReference type="PANTHER" id="PTHR21087">
    <property type="entry name" value="SHIKIMATE KINASE"/>
    <property type="match status" value="1"/>
</dbReference>
<keyword evidence="11" id="KW-0460">Magnesium</keyword>
<keyword evidence="8 11" id="KW-0067">ATP-binding</keyword>
<comment type="cofactor">
    <cofactor evidence="11">
        <name>Mg(2+)</name>
        <dbReference type="ChEBI" id="CHEBI:18420"/>
    </cofactor>
    <text evidence="11">Binds 1 Mg(2+) ion per subunit.</text>
</comment>
<feature type="binding site" evidence="11">
    <location>
        <position position="42"/>
    </location>
    <ligand>
        <name>substrate</name>
    </ligand>
</feature>
<sequence>MPSADAAEPLFPLVIIGPMAAGKTKIGRRVARVLELPFIDTDKRIAVQNGPISEIFDREGEDYFRVLEREAVVEALAEEAVVSLGGGAVLHVGTQADLAEASVVLLTVSAEAVQRRLSGSGRPLLDAESRSEATERWQRILDERMPVYESLADVRFDTSSRPIAAIADDIVAWVRGRS</sequence>
<dbReference type="PANTHER" id="PTHR21087:SF16">
    <property type="entry name" value="SHIKIMATE KINASE 1, CHLOROPLASTIC"/>
    <property type="match status" value="1"/>
</dbReference>
<organism evidence="12 13">
    <name type="scientific">Luethyella okanaganae</name>
    <dbReference type="NCBI Taxonomy" id="69372"/>
    <lineage>
        <taxon>Bacteria</taxon>
        <taxon>Bacillati</taxon>
        <taxon>Actinomycetota</taxon>
        <taxon>Actinomycetes</taxon>
        <taxon>Micrococcales</taxon>
        <taxon>Microbacteriaceae</taxon>
        <taxon>Luethyella</taxon>
    </lineage>
</organism>
<keyword evidence="11" id="KW-0963">Cytoplasm</keyword>
<evidence type="ECO:0000256" key="11">
    <source>
        <dbReference type="HAMAP-Rule" id="MF_00109"/>
    </source>
</evidence>
<evidence type="ECO:0000256" key="7">
    <source>
        <dbReference type="ARBA" id="ARBA00022777"/>
    </source>
</evidence>
<dbReference type="InterPro" id="IPR031322">
    <property type="entry name" value="Shikimate/glucono_kinase"/>
</dbReference>
<keyword evidence="6 11" id="KW-0547">Nucleotide-binding</keyword>
<dbReference type="Pfam" id="PF01202">
    <property type="entry name" value="SKI"/>
    <property type="match status" value="1"/>
</dbReference>
<keyword evidence="9 11" id="KW-0057">Aromatic amino acid biosynthesis</keyword>
<comment type="pathway">
    <text evidence="1 11">Metabolic intermediate biosynthesis; chorismate biosynthesis; chorismate from D-erythrose 4-phosphate and phosphoenolpyruvate: step 5/7.</text>
</comment>
<evidence type="ECO:0000256" key="10">
    <source>
        <dbReference type="ARBA" id="ARBA00048567"/>
    </source>
</evidence>
<comment type="catalytic activity">
    <reaction evidence="10 11">
        <text>shikimate + ATP = 3-phosphoshikimate + ADP + H(+)</text>
        <dbReference type="Rhea" id="RHEA:13121"/>
        <dbReference type="ChEBI" id="CHEBI:15378"/>
        <dbReference type="ChEBI" id="CHEBI:30616"/>
        <dbReference type="ChEBI" id="CHEBI:36208"/>
        <dbReference type="ChEBI" id="CHEBI:145989"/>
        <dbReference type="ChEBI" id="CHEBI:456216"/>
        <dbReference type="EC" id="2.7.1.71"/>
    </reaction>
</comment>
<dbReference type="EMBL" id="JBHSTP010000001">
    <property type="protein sequence ID" value="MFC6355439.1"/>
    <property type="molecule type" value="Genomic_DNA"/>
</dbReference>
<dbReference type="Gene3D" id="3.40.50.300">
    <property type="entry name" value="P-loop containing nucleotide triphosphate hydrolases"/>
    <property type="match status" value="1"/>
</dbReference>
<keyword evidence="4 11" id="KW-0028">Amino-acid biosynthesis</keyword>
<reference evidence="13" key="1">
    <citation type="journal article" date="2019" name="Int. J. Syst. Evol. Microbiol.">
        <title>The Global Catalogue of Microorganisms (GCM) 10K type strain sequencing project: providing services to taxonomists for standard genome sequencing and annotation.</title>
        <authorList>
            <consortium name="The Broad Institute Genomics Platform"/>
            <consortium name="The Broad Institute Genome Sequencing Center for Infectious Disease"/>
            <person name="Wu L."/>
            <person name="Ma J."/>
        </authorList>
    </citation>
    <scope>NUCLEOTIDE SEQUENCE [LARGE SCALE GENOMIC DNA]</scope>
    <source>
        <strain evidence="13">CCUG 43304</strain>
    </source>
</reference>
<keyword evidence="13" id="KW-1185">Reference proteome</keyword>
<keyword evidence="7 11" id="KW-0418">Kinase</keyword>
<dbReference type="InterPro" id="IPR023000">
    <property type="entry name" value="Shikimate_kinase_CS"/>
</dbReference>
<feature type="binding site" evidence="11">
    <location>
        <begin position="20"/>
        <end position="25"/>
    </location>
    <ligand>
        <name>ATP</name>
        <dbReference type="ChEBI" id="CHEBI:30616"/>
    </ligand>
</feature>
<dbReference type="PROSITE" id="PS01128">
    <property type="entry name" value="SHIKIMATE_KINASE"/>
    <property type="match status" value="1"/>
</dbReference>
<dbReference type="EC" id="2.7.1.71" evidence="3 11"/>
<feature type="binding site" evidence="11">
    <location>
        <position position="24"/>
    </location>
    <ligand>
        <name>Mg(2+)</name>
        <dbReference type="ChEBI" id="CHEBI:18420"/>
    </ligand>
</feature>
<dbReference type="SUPFAM" id="SSF52540">
    <property type="entry name" value="P-loop containing nucleoside triphosphate hydrolases"/>
    <property type="match status" value="1"/>
</dbReference>
<evidence type="ECO:0000313" key="13">
    <source>
        <dbReference type="Proteomes" id="UP001596306"/>
    </source>
</evidence>
<dbReference type="CDD" id="cd00464">
    <property type="entry name" value="SK"/>
    <property type="match status" value="1"/>
</dbReference>
<accession>A0ABW1VBU6</accession>
<dbReference type="InterPro" id="IPR027417">
    <property type="entry name" value="P-loop_NTPase"/>
</dbReference>
<dbReference type="GO" id="GO:0016301">
    <property type="term" value="F:kinase activity"/>
    <property type="evidence" value="ECO:0007669"/>
    <property type="project" value="UniProtKB-KW"/>
</dbReference>
<dbReference type="PRINTS" id="PR01100">
    <property type="entry name" value="SHIKIMTKNASE"/>
</dbReference>
<evidence type="ECO:0000256" key="2">
    <source>
        <dbReference type="ARBA" id="ARBA00006997"/>
    </source>
</evidence>
<evidence type="ECO:0000256" key="5">
    <source>
        <dbReference type="ARBA" id="ARBA00022679"/>
    </source>
</evidence>
<evidence type="ECO:0000256" key="4">
    <source>
        <dbReference type="ARBA" id="ARBA00022605"/>
    </source>
</evidence>
<dbReference type="RefSeq" id="WP_386728271.1">
    <property type="nucleotide sequence ID" value="NZ_JBHSTP010000001.1"/>
</dbReference>
<comment type="similarity">
    <text evidence="2 11">Belongs to the shikimate kinase family.</text>
</comment>
<evidence type="ECO:0000256" key="8">
    <source>
        <dbReference type="ARBA" id="ARBA00022840"/>
    </source>
</evidence>
<comment type="function">
    <text evidence="11">Catalyzes the specific phosphorylation of the 3-hydroxyl group of shikimic acid using ATP as a cosubstrate.</text>
</comment>
<evidence type="ECO:0000256" key="6">
    <source>
        <dbReference type="ARBA" id="ARBA00022741"/>
    </source>
</evidence>
<comment type="subcellular location">
    <subcellularLocation>
        <location evidence="11">Cytoplasm</location>
    </subcellularLocation>
</comment>
<evidence type="ECO:0000256" key="1">
    <source>
        <dbReference type="ARBA" id="ARBA00004842"/>
    </source>
</evidence>
<dbReference type="Proteomes" id="UP001596306">
    <property type="component" value="Unassembled WGS sequence"/>
</dbReference>
<gene>
    <name evidence="11" type="primary">aroK</name>
    <name evidence="12" type="ORF">ACFQB0_04885</name>
</gene>
<feature type="binding site" evidence="11">
    <location>
        <position position="65"/>
    </location>
    <ligand>
        <name>substrate</name>
    </ligand>
</feature>
<keyword evidence="5 11" id="KW-0808">Transferase</keyword>
<proteinExistence type="inferred from homology"/>
<feature type="binding site" evidence="11">
    <location>
        <position position="161"/>
    </location>
    <ligand>
        <name>ATP</name>
        <dbReference type="ChEBI" id="CHEBI:30616"/>
    </ligand>
</feature>
<feature type="binding site" evidence="11">
    <location>
        <position position="86"/>
    </location>
    <ligand>
        <name>substrate</name>
    </ligand>
</feature>